<name>A0A0A9CGP5_ARUDO</name>
<accession>A0A0A9CGP5</accession>
<protein>
    <submittedName>
        <fullName evidence="1">Uncharacterized protein</fullName>
    </submittedName>
</protein>
<dbReference type="EMBL" id="GBRH01227228">
    <property type="protein sequence ID" value="JAD70667.1"/>
    <property type="molecule type" value="Transcribed_RNA"/>
</dbReference>
<evidence type="ECO:0000313" key="1">
    <source>
        <dbReference type="EMBL" id="JAD70667.1"/>
    </source>
</evidence>
<organism evidence="1">
    <name type="scientific">Arundo donax</name>
    <name type="common">Giant reed</name>
    <name type="synonym">Donax arundinaceus</name>
    <dbReference type="NCBI Taxonomy" id="35708"/>
    <lineage>
        <taxon>Eukaryota</taxon>
        <taxon>Viridiplantae</taxon>
        <taxon>Streptophyta</taxon>
        <taxon>Embryophyta</taxon>
        <taxon>Tracheophyta</taxon>
        <taxon>Spermatophyta</taxon>
        <taxon>Magnoliopsida</taxon>
        <taxon>Liliopsida</taxon>
        <taxon>Poales</taxon>
        <taxon>Poaceae</taxon>
        <taxon>PACMAD clade</taxon>
        <taxon>Arundinoideae</taxon>
        <taxon>Arundineae</taxon>
        <taxon>Arundo</taxon>
    </lineage>
</organism>
<dbReference type="AlphaFoldDB" id="A0A0A9CGP5"/>
<reference evidence="1" key="2">
    <citation type="journal article" date="2015" name="Data Brief">
        <title>Shoot transcriptome of the giant reed, Arundo donax.</title>
        <authorList>
            <person name="Barrero R.A."/>
            <person name="Guerrero F.D."/>
            <person name="Moolhuijzen P."/>
            <person name="Goolsby J.A."/>
            <person name="Tidwell J."/>
            <person name="Bellgard S.E."/>
            <person name="Bellgard M.I."/>
        </authorList>
    </citation>
    <scope>NUCLEOTIDE SEQUENCE</scope>
    <source>
        <tissue evidence="1">Shoot tissue taken approximately 20 cm above the soil surface</tissue>
    </source>
</reference>
<proteinExistence type="predicted"/>
<reference evidence="1" key="1">
    <citation type="submission" date="2014-09" db="EMBL/GenBank/DDBJ databases">
        <authorList>
            <person name="Magalhaes I.L.F."/>
            <person name="Oliveira U."/>
            <person name="Santos F.R."/>
            <person name="Vidigal T.H.D.A."/>
            <person name="Brescovit A.D."/>
            <person name="Santos A.J."/>
        </authorList>
    </citation>
    <scope>NUCLEOTIDE SEQUENCE</scope>
    <source>
        <tissue evidence="1">Shoot tissue taken approximately 20 cm above the soil surface</tissue>
    </source>
</reference>
<sequence length="18" mass="2094">MVVLSTRNFSFLPIDIQI</sequence>